<dbReference type="OrthoDB" id="6777440at2759"/>
<evidence type="ECO:0000256" key="2">
    <source>
        <dbReference type="ARBA" id="ARBA00022723"/>
    </source>
</evidence>
<dbReference type="InterPro" id="IPR007021">
    <property type="entry name" value="DUF659"/>
</dbReference>
<feature type="domain" description="DUF659" evidence="9">
    <location>
        <begin position="175"/>
        <end position="311"/>
    </location>
</feature>
<proteinExistence type="predicted"/>
<keyword evidence="3" id="KW-0863">Zinc-finger</keyword>
<name>A0A9N9SJJ5_PHACE</name>
<gene>
    <name evidence="10" type="ORF">PHAECO_LOCUS12943</name>
</gene>
<evidence type="ECO:0000313" key="10">
    <source>
        <dbReference type="EMBL" id="CAG9825826.1"/>
    </source>
</evidence>
<dbReference type="InterPro" id="IPR003656">
    <property type="entry name" value="Znf_BED"/>
</dbReference>
<dbReference type="PANTHER" id="PTHR46481:SF10">
    <property type="entry name" value="ZINC FINGER BED DOMAIN-CONTAINING PROTEIN 39"/>
    <property type="match status" value="1"/>
</dbReference>
<evidence type="ECO:0008006" key="12">
    <source>
        <dbReference type="Google" id="ProtNLM"/>
    </source>
</evidence>
<dbReference type="EMBL" id="OU896715">
    <property type="protein sequence ID" value="CAG9825826.1"/>
    <property type="molecule type" value="Genomic_DNA"/>
</dbReference>
<evidence type="ECO:0000256" key="1">
    <source>
        <dbReference type="ARBA" id="ARBA00004123"/>
    </source>
</evidence>
<evidence type="ECO:0000256" key="7">
    <source>
        <dbReference type="ARBA" id="ARBA00023242"/>
    </source>
</evidence>
<reference evidence="10" key="1">
    <citation type="submission" date="2022-01" db="EMBL/GenBank/DDBJ databases">
        <authorList>
            <person name="King R."/>
        </authorList>
    </citation>
    <scope>NUCLEOTIDE SEQUENCE</scope>
</reference>
<keyword evidence="5" id="KW-0805">Transcription regulation</keyword>
<reference evidence="10" key="2">
    <citation type="submission" date="2022-10" db="EMBL/GenBank/DDBJ databases">
        <authorList>
            <consortium name="ENA_rothamsted_submissions"/>
            <consortium name="culmorum"/>
            <person name="King R."/>
        </authorList>
    </citation>
    <scope>NUCLEOTIDE SEQUENCE</scope>
</reference>
<protein>
    <recommendedName>
        <fullName evidence="12">BED-type domain-containing protein</fullName>
    </recommendedName>
</protein>
<dbReference type="Pfam" id="PF04937">
    <property type="entry name" value="DUF659"/>
    <property type="match status" value="1"/>
</dbReference>
<feature type="domain" description="BED-type" evidence="8">
    <location>
        <begin position="7"/>
        <end position="45"/>
    </location>
</feature>
<dbReference type="AlphaFoldDB" id="A0A9N9SJJ5"/>
<accession>A0A9N9SJJ5</accession>
<dbReference type="InterPro" id="IPR052035">
    <property type="entry name" value="ZnF_BED_domain_contain"/>
</dbReference>
<keyword evidence="4" id="KW-0862">Zinc</keyword>
<evidence type="ECO:0000256" key="6">
    <source>
        <dbReference type="ARBA" id="ARBA00023163"/>
    </source>
</evidence>
<evidence type="ECO:0000259" key="8">
    <source>
        <dbReference type="Pfam" id="PF02892"/>
    </source>
</evidence>
<evidence type="ECO:0000313" key="11">
    <source>
        <dbReference type="Proteomes" id="UP001153737"/>
    </source>
</evidence>
<keyword evidence="6" id="KW-0804">Transcription</keyword>
<dbReference type="GO" id="GO:0003677">
    <property type="term" value="F:DNA binding"/>
    <property type="evidence" value="ECO:0007669"/>
    <property type="project" value="InterPro"/>
</dbReference>
<keyword evidence="11" id="KW-1185">Reference proteome</keyword>
<evidence type="ECO:0000256" key="4">
    <source>
        <dbReference type="ARBA" id="ARBA00022833"/>
    </source>
</evidence>
<evidence type="ECO:0000256" key="5">
    <source>
        <dbReference type="ARBA" id="ARBA00023015"/>
    </source>
</evidence>
<evidence type="ECO:0000259" key="9">
    <source>
        <dbReference type="Pfam" id="PF04937"/>
    </source>
</evidence>
<sequence>MSGRKRDPIWKYFDECNQQNPTNKKAVCKACGNKLQAMVSRMQKHKSKCKIDPEKTDTTIQDISGSDLEEEMPLAAIKRKITNSSQDGSTREEPQTSKIRKIFNEAAIQKSQRKTLNSFVMKTTANDKDRFDTQCARFIFATNLAFKFVEHPEFIKYSEMLHPGYKPPNRKVIGNTLLDQVYQEELDKCQIYLENKTVCLSIDGWSNIRNEPIICACVVNEDGSVFLVNTTDTSGSPHTSEYLTSLTLKIIQDTEKKFKCFVRSVVTDNAANMARMRMQIQQKSVDIVDVNVITYGCSAHILNLLAKDLNVEGVMNNIVRIIKYFRNNHLAKALLSSEGGSSLPLPIEVRWNSSCDSLEAYLKNWHTLVKICEEQRNNIDNEINKLVSNIAIKRNAEDLMARLKPISCALDLMQKENCTIARSVVIWKKLINDLNDVLDSTAKKKVISRYTQAVHRYHFIAHMLSPTNMKENISLTEEEKQIALESAAAEFPNILPVLLRFHGKLSPFNEVLMQESVISTNSIPFASHPHRHRRDLL</sequence>
<dbReference type="SUPFAM" id="SSF53098">
    <property type="entry name" value="Ribonuclease H-like"/>
    <property type="match status" value="1"/>
</dbReference>
<keyword evidence="7" id="KW-0539">Nucleus</keyword>
<dbReference type="PANTHER" id="PTHR46481">
    <property type="entry name" value="ZINC FINGER BED DOMAIN-CONTAINING PROTEIN 4"/>
    <property type="match status" value="1"/>
</dbReference>
<dbReference type="Pfam" id="PF02892">
    <property type="entry name" value="zf-BED"/>
    <property type="match status" value="1"/>
</dbReference>
<comment type="subcellular location">
    <subcellularLocation>
        <location evidence="1">Nucleus</location>
    </subcellularLocation>
</comment>
<dbReference type="GO" id="GO:0005634">
    <property type="term" value="C:nucleus"/>
    <property type="evidence" value="ECO:0007669"/>
    <property type="project" value="UniProtKB-SubCell"/>
</dbReference>
<dbReference type="GO" id="GO:0008270">
    <property type="term" value="F:zinc ion binding"/>
    <property type="evidence" value="ECO:0007669"/>
    <property type="project" value="UniProtKB-KW"/>
</dbReference>
<keyword evidence="2" id="KW-0479">Metal-binding</keyword>
<dbReference type="Proteomes" id="UP001153737">
    <property type="component" value="Chromosome 9"/>
</dbReference>
<evidence type="ECO:0000256" key="3">
    <source>
        <dbReference type="ARBA" id="ARBA00022771"/>
    </source>
</evidence>
<dbReference type="InterPro" id="IPR012337">
    <property type="entry name" value="RNaseH-like_sf"/>
</dbReference>
<organism evidence="10 11">
    <name type="scientific">Phaedon cochleariae</name>
    <name type="common">Mustard beetle</name>
    <dbReference type="NCBI Taxonomy" id="80249"/>
    <lineage>
        <taxon>Eukaryota</taxon>
        <taxon>Metazoa</taxon>
        <taxon>Ecdysozoa</taxon>
        <taxon>Arthropoda</taxon>
        <taxon>Hexapoda</taxon>
        <taxon>Insecta</taxon>
        <taxon>Pterygota</taxon>
        <taxon>Neoptera</taxon>
        <taxon>Endopterygota</taxon>
        <taxon>Coleoptera</taxon>
        <taxon>Polyphaga</taxon>
        <taxon>Cucujiformia</taxon>
        <taxon>Chrysomeloidea</taxon>
        <taxon>Chrysomelidae</taxon>
        <taxon>Chrysomelinae</taxon>
        <taxon>Chrysomelini</taxon>
        <taxon>Phaedon</taxon>
    </lineage>
</organism>